<organism evidence="3">
    <name type="scientific">freshwater metagenome</name>
    <dbReference type="NCBI Taxonomy" id="449393"/>
    <lineage>
        <taxon>unclassified sequences</taxon>
        <taxon>metagenomes</taxon>
        <taxon>ecological metagenomes</taxon>
    </lineage>
</organism>
<gene>
    <name evidence="3" type="ORF">UFOPK3243_00552</name>
</gene>
<dbReference type="PANTHER" id="PTHR42760">
    <property type="entry name" value="SHORT-CHAIN DEHYDROGENASES/REDUCTASES FAMILY MEMBER"/>
    <property type="match status" value="1"/>
</dbReference>
<name>A0A6J7B9F7_9ZZZZ</name>
<dbReference type="SUPFAM" id="SSF51735">
    <property type="entry name" value="NAD(P)-binding Rossmann-fold domains"/>
    <property type="match status" value="1"/>
</dbReference>
<dbReference type="Gene3D" id="3.40.50.720">
    <property type="entry name" value="NAD(P)-binding Rossmann-like Domain"/>
    <property type="match status" value="1"/>
</dbReference>
<dbReference type="AlphaFoldDB" id="A0A6J7B9F7"/>
<reference evidence="3" key="1">
    <citation type="submission" date="2020-05" db="EMBL/GenBank/DDBJ databases">
        <authorList>
            <person name="Chiriac C."/>
            <person name="Salcher M."/>
            <person name="Ghai R."/>
            <person name="Kavagutti S V."/>
        </authorList>
    </citation>
    <scope>NUCLEOTIDE SEQUENCE</scope>
</reference>
<evidence type="ECO:0000256" key="1">
    <source>
        <dbReference type="ARBA" id="ARBA00006484"/>
    </source>
</evidence>
<dbReference type="InterPro" id="IPR036291">
    <property type="entry name" value="NAD(P)-bd_dom_sf"/>
</dbReference>
<dbReference type="PRINTS" id="PR00080">
    <property type="entry name" value="SDRFAMILY"/>
</dbReference>
<dbReference type="FunFam" id="3.40.50.720:FF:000084">
    <property type="entry name" value="Short-chain dehydrogenase reductase"/>
    <property type="match status" value="1"/>
</dbReference>
<dbReference type="CDD" id="cd05233">
    <property type="entry name" value="SDR_c"/>
    <property type="match status" value="1"/>
</dbReference>
<dbReference type="GO" id="GO:0016616">
    <property type="term" value="F:oxidoreductase activity, acting on the CH-OH group of donors, NAD or NADP as acceptor"/>
    <property type="evidence" value="ECO:0007669"/>
    <property type="project" value="TreeGrafter"/>
</dbReference>
<keyword evidence="2" id="KW-0560">Oxidoreductase</keyword>
<dbReference type="Pfam" id="PF13561">
    <property type="entry name" value="adh_short_C2"/>
    <property type="match status" value="1"/>
</dbReference>
<proteinExistence type="inferred from homology"/>
<protein>
    <submittedName>
        <fullName evidence="3">Unannotated protein</fullName>
    </submittedName>
</protein>
<evidence type="ECO:0000256" key="2">
    <source>
        <dbReference type="ARBA" id="ARBA00023002"/>
    </source>
</evidence>
<dbReference type="EMBL" id="CAFAZZ010000042">
    <property type="protein sequence ID" value="CAB4842057.1"/>
    <property type="molecule type" value="Genomic_DNA"/>
</dbReference>
<dbReference type="PANTHER" id="PTHR42760:SF133">
    <property type="entry name" value="3-OXOACYL-[ACYL-CARRIER-PROTEIN] REDUCTASE"/>
    <property type="match status" value="1"/>
</dbReference>
<dbReference type="InterPro" id="IPR002347">
    <property type="entry name" value="SDR_fam"/>
</dbReference>
<accession>A0A6J7B9F7</accession>
<dbReference type="PRINTS" id="PR00081">
    <property type="entry name" value="GDHRDH"/>
</dbReference>
<comment type="similarity">
    <text evidence="1">Belongs to the short-chain dehydrogenases/reductases (SDR) family.</text>
</comment>
<evidence type="ECO:0000313" key="3">
    <source>
        <dbReference type="EMBL" id="CAB4842057.1"/>
    </source>
</evidence>
<sequence length="253" mass="26725">MTFISEDLKDKCVVVTGATGGIGSAVAQAFAELGARVLAVDLKEDALKNLISGLPGTGHDIYPLDLSALDKQRALFEHAQTMGGLQALAHCAAVLRRRSTVDEVTEEDWDFQLDTNLKATFFLNRSARDVMKANGTKGAIVNFSSQGWWTGGFGGSVVYAASKGGIVSMTRGLARSFAPEGIRVNAIAPGGVDTHMLTDGQSPEAMKAFMEMIPMGRLAEPKEISQAVVFLASAGSSYMTGALINISGGQLMY</sequence>